<dbReference type="OrthoDB" id="9806430at2"/>
<feature type="binding site" evidence="12">
    <location>
        <position position="169"/>
    </location>
    <ligand>
        <name>anthranilate</name>
        <dbReference type="ChEBI" id="CHEBI:16567"/>
        <label>2</label>
    </ligand>
</feature>
<dbReference type="Pfam" id="PF02885">
    <property type="entry name" value="Glycos_trans_3N"/>
    <property type="match status" value="1"/>
</dbReference>
<name>A0A563ENR0_9PSEU</name>
<evidence type="ECO:0000256" key="5">
    <source>
        <dbReference type="ARBA" id="ARBA00022679"/>
    </source>
</evidence>
<feature type="binding site" evidence="12">
    <location>
        <position position="91"/>
    </location>
    <ligand>
        <name>5-phospho-alpha-D-ribose 1-diphosphate</name>
        <dbReference type="ChEBI" id="CHEBI:58017"/>
    </ligand>
</feature>
<dbReference type="EMBL" id="VOBR01000018">
    <property type="protein sequence ID" value="TWP48906.1"/>
    <property type="molecule type" value="Genomic_DNA"/>
</dbReference>
<sequence length="350" mass="35755">MGDRTWPRLLNQLIDRVDLSEDDTAWAMDQIMSGAATPAQFAAFAVALRAKGETPEEIDGLATMMLQHARRFTVDVRATDIVGTGGDHSNSVNISTMASIVTAAAGVPVVKHGNRAASSKCGTADVLEALGVAIDLPPEGVARTVEAIGIGFCFAPVFHPGFRHAGAPRREIGIPTSFNLLGPLTNPAQTTVGLIGCARKPAAPLIAGVFARRGHTALVVHGDDGMDEITTTTTTSVWIADGGVVRTDRIDPSVLGISAASAEDLRGGDAAYNAEVVRDLLAGKTGSVRDAVLVNAAGAIAAHTGLSGDLHADMGAALGRAAAAIDSGASGELLARWAALSTEIKAASAS</sequence>
<dbReference type="SUPFAM" id="SSF47648">
    <property type="entry name" value="Nucleoside phosphorylase/phosphoribosyltransferase N-terminal domain"/>
    <property type="match status" value="1"/>
</dbReference>
<dbReference type="FunFam" id="1.20.970.10:FF:000006">
    <property type="entry name" value="Anthranilate phosphoribosyltransferase"/>
    <property type="match status" value="1"/>
</dbReference>
<keyword evidence="3 12" id="KW-0028">Amino-acid biosynthesis</keyword>
<feature type="binding site" evidence="12">
    <location>
        <begin position="93"/>
        <end position="96"/>
    </location>
    <ligand>
        <name>5-phospho-alpha-D-ribose 1-diphosphate</name>
        <dbReference type="ChEBI" id="CHEBI:58017"/>
    </ligand>
</feature>
<keyword evidence="9 12" id="KW-0057">Aromatic amino acid biosynthesis</keyword>
<dbReference type="Pfam" id="PF00591">
    <property type="entry name" value="Glycos_transf_3"/>
    <property type="match status" value="1"/>
</dbReference>
<dbReference type="RefSeq" id="WP_146355702.1">
    <property type="nucleotide sequence ID" value="NZ_VOBR01000018.1"/>
</dbReference>
<evidence type="ECO:0000256" key="11">
    <source>
        <dbReference type="ARBA" id="ARBA00061188"/>
    </source>
</evidence>
<feature type="binding site" evidence="12">
    <location>
        <position position="228"/>
    </location>
    <ligand>
        <name>Mg(2+)</name>
        <dbReference type="ChEBI" id="CHEBI:18420"/>
        <label>2</label>
    </ligand>
</feature>
<evidence type="ECO:0000256" key="4">
    <source>
        <dbReference type="ARBA" id="ARBA00022676"/>
    </source>
</evidence>
<dbReference type="GO" id="GO:0000287">
    <property type="term" value="F:magnesium ion binding"/>
    <property type="evidence" value="ECO:0007669"/>
    <property type="project" value="UniProtKB-UniRule"/>
</dbReference>
<feature type="binding site" evidence="12">
    <location>
        <position position="95"/>
    </location>
    <ligand>
        <name>Mg(2+)</name>
        <dbReference type="ChEBI" id="CHEBI:18420"/>
        <label>1</label>
    </ligand>
</feature>
<keyword evidence="8 12" id="KW-0460">Magnesium</keyword>
<dbReference type="Proteomes" id="UP000316639">
    <property type="component" value="Unassembled WGS sequence"/>
</dbReference>
<evidence type="ECO:0000256" key="7">
    <source>
        <dbReference type="ARBA" id="ARBA00022822"/>
    </source>
</evidence>
<feature type="binding site" evidence="12">
    <location>
        <position position="123"/>
    </location>
    <ligand>
        <name>5-phospho-alpha-D-ribose 1-diphosphate</name>
        <dbReference type="ChEBI" id="CHEBI:58017"/>
    </ligand>
</feature>
<dbReference type="InterPro" id="IPR017459">
    <property type="entry name" value="Glycosyl_Trfase_fam3_N_dom"/>
</dbReference>
<feature type="domain" description="Glycosyl transferase family 3 N-terminal" evidence="14">
    <location>
        <begin position="8"/>
        <end position="69"/>
    </location>
</feature>
<keyword evidence="4 12" id="KW-0328">Glycosyltransferase</keyword>
<comment type="pathway">
    <text evidence="1 12">Amino-acid biosynthesis; L-tryptophan biosynthesis; L-tryptophan from chorismate: step 2/5.</text>
</comment>
<dbReference type="SUPFAM" id="SSF52418">
    <property type="entry name" value="Nucleoside phosphorylase/phosphoribosyltransferase catalytic domain"/>
    <property type="match status" value="1"/>
</dbReference>
<feature type="binding site" evidence="12">
    <location>
        <position position="83"/>
    </location>
    <ligand>
        <name>anthranilate</name>
        <dbReference type="ChEBI" id="CHEBI:16567"/>
        <label>1</label>
    </ligand>
</feature>
<evidence type="ECO:0000256" key="3">
    <source>
        <dbReference type="ARBA" id="ARBA00022605"/>
    </source>
</evidence>
<dbReference type="InterPro" id="IPR036320">
    <property type="entry name" value="Glycosyl_Trfase_fam3_N_dom_sf"/>
</dbReference>
<evidence type="ECO:0000256" key="1">
    <source>
        <dbReference type="ARBA" id="ARBA00004907"/>
    </source>
</evidence>
<evidence type="ECO:0000256" key="9">
    <source>
        <dbReference type="ARBA" id="ARBA00023141"/>
    </source>
</evidence>
<comment type="caution">
    <text evidence="12">Lacks conserved residue(s) required for the propagation of feature annotation.</text>
</comment>
<keyword evidence="7 12" id="KW-0822">Tryptophan biosynthesis</keyword>
<dbReference type="PANTHER" id="PTHR43285:SF2">
    <property type="entry name" value="ANTHRANILATE PHOSPHORIBOSYLTRANSFERASE"/>
    <property type="match status" value="1"/>
</dbReference>
<dbReference type="EC" id="2.4.2.18" evidence="12"/>
<evidence type="ECO:0000256" key="12">
    <source>
        <dbReference type="HAMAP-Rule" id="MF_00211"/>
    </source>
</evidence>
<feature type="binding site" evidence="12">
    <location>
        <position position="83"/>
    </location>
    <ligand>
        <name>5-phospho-alpha-D-ribose 1-diphosphate</name>
        <dbReference type="ChEBI" id="CHEBI:58017"/>
    </ligand>
</feature>
<comment type="function">
    <text evidence="12">Catalyzes the transfer of the phosphoribosyl group of 5-phosphorylribose-1-pyrophosphate (PRPP) to anthranilate to yield N-(5'-phosphoribosyl)-anthranilate (PRA).</text>
</comment>
<dbReference type="GO" id="GO:0005829">
    <property type="term" value="C:cytosol"/>
    <property type="evidence" value="ECO:0007669"/>
    <property type="project" value="TreeGrafter"/>
</dbReference>
<dbReference type="UniPathway" id="UPA00035">
    <property type="reaction ID" value="UER00041"/>
</dbReference>
<dbReference type="InterPro" id="IPR005940">
    <property type="entry name" value="Anthranilate_Pribosyl_Tfrase"/>
</dbReference>
<feature type="binding site" evidence="12">
    <location>
        <position position="227"/>
    </location>
    <ligand>
        <name>Mg(2+)</name>
        <dbReference type="ChEBI" id="CHEBI:18420"/>
        <label>2</label>
    </ligand>
</feature>
<dbReference type="HAMAP" id="MF_00211">
    <property type="entry name" value="TrpD"/>
    <property type="match status" value="1"/>
</dbReference>
<dbReference type="Gene3D" id="3.40.1030.10">
    <property type="entry name" value="Nucleoside phosphorylase/phosphoribosyltransferase catalytic domain"/>
    <property type="match status" value="1"/>
</dbReference>
<dbReference type="GO" id="GO:0004048">
    <property type="term" value="F:anthranilate phosphoribosyltransferase activity"/>
    <property type="evidence" value="ECO:0007669"/>
    <property type="project" value="UniProtKB-UniRule"/>
</dbReference>
<dbReference type="GO" id="GO:0000162">
    <property type="term" value="P:L-tryptophan biosynthetic process"/>
    <property type="evidence" value="ECO:0007669"/>
    <property type="project" value="UniProtKB-UniRule"/>
</dbReference>
<feature type="binding site" evidence="12">
    <location>
        <position position="228"/>
    </location>
    <ligand>
        <name>Mg(2+)</name>
        <dbReference type="ChEBI" id="CHEBI:18420"/>
        <label>1</label>
    </ligand>
</feature>
<reference evidence="15 16" key="1">
    <citation type="submission" date="2019-07" db="EMBL/GenBank/DDBJ databases">
        <title>Lentzea xizangensis sp. nov., isolated from Qinghai-Tibetan Plateau Soils.</title>
        <authorList>
            <person name="Huang J."/>
        </authorList>
    </citation>
    <scope>NUCLEOTIDE SEQUENCE [LARGE SCALE GENOMIC DNA]</scope>
    <source>
        <strain evidence="15 16">FXJ1.1311</strain>
    </source>
</reference>
<evidence type="ECO:0000259" key="14">
    <source>
        <dbReference type="Pfam" id="PF02885"/>
    </source>
</evidence>
<proteinExistence type="inferred from homology"/>
<dbReference type="AlphaFoldDB" id="A0A563ENR0"/>
<evidence type="ECO:0000259" key="13">
    <source>
        <dbReference type="Pfam" id="PF00591"/>
    </source>
</evidence>
<comment type="similarity">
    <text evidence="12">Belongs to the anthranilate phosphoribosyltransferase family.</text>
</comment>
<protein>
    <recommendedName>
        <fullName evidence="12">Anthranilate phosphoribosyltransferase</fullName>
        <ecNumber evidence="12">2.4.2.18</ecNumber>
    </recommendedName>
</protein>
<evidence type="ECO:0000256" key="6">
    <source>
        <dbReference type="ARBA" id="ARBA00022723"/>
    </source>
</evidence>
<dbReference type="NCBIfam" id="TIGR01245">
    <property type="entry name" value="trpD"/>
    <property type="match status" value="1"/>
</dbReference>
<comment type="subunit">
    <text evidence="2 12">Homodimer.</text>
</comment>
<dbReference type="Gene3D" id="1.20.970.10">
    <property type="entry name" value="Transferase, Pyrimidine Nucleoside Phosphorylase, Chain C"/>
    <property type="match status" value="1"/>
</dbReference>
<evidence type="ECO:0000256" key="2">
    <source>
        <dbReference type="ARBA" id="ARBA00011738"/>
    </source>
</evidence>
<dbReference type="PANTHER" id="PTHR43285">
    <property type="entry name" value="ANTHRANILATE PHOSPHORIBOSYLTRANSFERASE"/>
    <property type="match status" value="1"/>
</dbReference>
<feature type="domain" description="Glycosyl transferase family 3" evidence="13">
    <location>
        <begin position="77"/>
        <end position="329"/>
    </location>
</feature>
<feature type="binding site" evidence="12">
    <location>
        <begin position="111"/>
        <end position="119"/>
    </location>
    <ligand>
        <name>5-phospho-alpha-D-ribose 1-diphosphate</name>
        <dbReference type="ChEBI" id="CHEBI:58017"/>
    </ligand>
</feature>
<evidence type="ECO:0000256" key="8">
    <source>
        <dbReference type="ARBA" id="ARBA00022842"/>
    </source>
</evidence>
<dbReference type="InterPro" id="IPR035902">
    <property type="entry name" value="Nuc_phospho_transferase"/>
</dbReference>
<feature type="binding site" evidence="12">
    <location>
        <position position="114"/>
    </location>
    <ligand>
        <name>anthranilate</name>
        <dbReference type="ChEBI" id="CHEBI:16567"/>
        <label>1</label>
    </ligand>
</feature>
<organism evidence="15 16">
    <name type="scientific">Lentzea tibetensis</name>
    <dbReference type="NCBI Taxonomy" id="2591470"/>
    <lineage>
        <taxon>Bacteria</taxon>
        <taxon>Bacillati</taxon>
        <taxon>Actinomycetota</taxon>
        <taxon>Actinomycetes</taxon>
        <taxon>Pseudonocardiales</taxon>
        <taxon>Pseudonocardiaceae</taxon>
        <taxon>Lentzea</taxon>
    </lineage>
</organism>
<evidence type="ECO:0000313" key="15">
    <source>
        <dbReference type="EMBL" id="TWP48906.1"/>
    </source>
</evidence>
<dbReference type="FunFam" id="3.40.1030.10:FF:000002">
    <property type="entry name" value="Anthranilate phosphoribosyltransferase"/>
    <property type="match status" value="1"/>
</dbReference>
<comment type="catalytic activity">
    <reaction evidence="10 12">
        <text>N-(5-phospho-beta-D-ribosyl)anthranilate + diphosphate = 5-phospho-alpha-D-ribose 1-diphosphate + anthranilate</text>
        <dbReference type="Rhea" id="RHEA:11768"/>
        <dbReference type="ChEBI" id="CHEBI:16567"/>
        <dbReference type="ChEBI" id="CHEBI:18277"/>
        <dbReference type="ChEBI" id="CHEBI:33019"/>
        <dbReference type="ChEBI" id="CHEBI:58017"/>
        <dbReference type="EC" id="2.4.2.18"/>
    </reaction>
</comment>
<evidence type="ECO:0000313" key="16">
    <source>
        <dbReference type="Proteomes" id="UP000316639"/>
    </source>
</evidence>
<gene>
    <name evidence="12 15" type="primary">trpD</name>
    <name evidence="15" type="ORF">FKR81_26815</name>
</gene>
<keyword evidence="16" id="KW-1185">Reference proteome</keyword>
<keyword evidence="5 12" id="KW-0808">Transferase</keyword>
<accession>A0A563ENR0</accession>
<comment type="cofactor">
    <cofactor evidence="12">
        <name>Mg(2+)</name>
        <dbReference type="ChEBI" id="CHEBI:18420"/>
    </cofactor>
    <text evidence="12">Binds 2 magnesium ions per monomer.</text>
</comment>
<feature type="binding site" evidence="12">
    <location>
        <begin position="86"/>
        <end position="87"/>
    </location>
    <ligand>
        <name>5-phospho-alpha-D-ribose 1-diphosphate</name>
        <dbReference type="ChEBI" id="CHEBI:58017"/>
    </ligand>
</feature>
<dbReference type="InterPro" id="IPR000312">
    <property type="entry name" value="Glycosyl_Trfase_fam3"/>
</dbReference>
<comment type="similarity">
    <text evidence="11">In the C-terminal section; belongs to the anthranilate phosphoribosyltransferase family.</text>
</comment>
<evidence type="ECO:0000256" key="10">
    <source>
        <dbReference type="ARBA" id="ARBA00052328"/>
    </source>
</evidence>
<keyword evidence="6 12" id="KW-0479">Metal-binding</keyword>
<comment type="caution">
    <text evidence="15">The sequence shown here is derived from an EMBL/GenBank/DDBJ whole genome shotgun (WGS) entry which is preliminary data.</text>
</comment>